<dbReference type="SUPFAM" id="SSF53335">
    <property type="entry name" value="S-adenosyl-L-methionine-dependent methyltransferases"/>
    <property type="match status" value="3"/>
</dbReference>
<dbReference type="Pfam" id="PF01555">
    <property type="entry name" value="N6_N4_Mtase"/>
    <property type="match status" value="2"/>
</dbReference>
<dbReference type="AlphaFoldDB" id="A0A533Q6J0"/>
<gene>
    <name evidence="4" type="ORF">JETT_3521</name>
</gene>
<dbReference type="InterPro" id="IPR029063">
    <property type="entry name" value="SAM-dependent_MTases_sf"/>
</dbReference>
<keyword evidence="1 4" id="KW-0489">Methyltransferase</keyword>
<dbReference type="PANTHER" id="PTHR13370">
    <property type="entry name" value="RNA METHYLASE-RELATED"/>
    <property type="match status" value="1"/>
</dbReference>
<dbReference type="Proteomes" id="UP000319783">
    <property type="component" value="Unassembled WGS sequence"/>
</dbReference>
<dbReference type="Gene3D" id="3.40.50.150">
    <property type="entry name" value="Vaccinia Virus protein VP39"/>
    <property type="match status" value="3"/>
</dbReference>
<protein>
    <submittedName>
        <fullName evidence="4">Putative modification methylase</fullName>
    </submittedName>
</protein>
<dbReference type="InterPro" id="IPR001091">
    <property type="entry name" value="RM_Methyltransferase"/>
</dbReference>
<dbReference type="PROSITE" id="PS01261">
    <property type="entry name" value="UPF0020"/>
    <property type="match status" value="1"/>
</dbReference>
<comment type="caution">
    <text evidence="4">The sequence shown here is derived from an EMBL/GenBank/DDBJ whole genome shotgun (WGS) entry which is preliminary data.</text>
</comment>
<feature type="domain" description="DNA methylase N-4/N-6" evidence="3">
    <location>
        <begin position="303"/>
        <end position="604"/>
    </location>
</feature>
<feature type="domain" description="DNA methylase N-4/N-6" evidence="3">
    <location>
        <begin position="70"/>
        <end position="129"/>
    </location>
</feature>
<evidence type="ECO:0000256" key="2">
    <source>
        <dbReference type="ARBA" id="ARBA00022679"/>
    </source>
</evidence>
<evidence type="ECO:0000313" key="5">
    <source>
        <dbReference type="Proteomes" id="UP000319783"/>
    </source>
</evidence>
<evidence type="ECO:0000256" key="1">
    <source>
        <dbReference type="ARBA" id="ARBA00022603"/>
    </source>
</evidence>
<reference evidence="4 5" key="1">
    <citation type="submission" date="2019-04" db="EMBL/GenBank/DDBJ databases">
        <title>Genome of a novel bacterium Candidatus Jettenia ecosi reconstructed from metagenome of an anammox bioreactor.</title>
        <authorList>
            <person name="Mardanov A.V."/>
            <person name="Beletsky A.V."/>
            <person name="Ravin N.V."/>
            <person name="Botchkova E.A."/>
            <person name="Litti Y.V."/>
            <person name="Nozhevnikova A.N."/>
        </authorList>
    </citation>
    <scope>NUCLEOTIDE SEQUENCE [LARGE SCALE GENOMIC DNA]</scope>
    <source>
        <strain evidence="4">J2</strain>
    </source>
</reference>
<dbReference type="InterPro" id="IPR002941">
    <property type="entry name" value="DNA_methylase_N4/N6"/>
</dbReference>
<dbReference type="GO" id="GO:0008170">
    <property type="term" value="F:N-methyltransferase activity"/>
    <property type="evidence" value="ECO:0007669"/>
    <property type="project" value="InterPro"/>
</dbReference>
<dbReference type="InterPro" id="IPR053943">
    <property type="entry name" value="RlmKL-like_Mtase_CS"/>
</dbReference>
<keyword evidence="2" id="KW-0808">Transferase</keyword>
<sequence>MTLKLKESLLSVIEQVSYLGGLFPEASISDGATLYGAPDTLGSLSELADERAVLLALKKVEWSFQNDKTSYLSHDIHPYPAKFIPQIPRNLITRLSLRGEVVWDPFGGSGTTALETILLGRRAISSDVNPLSEIIGRAKTLTMTKEEEDNVENLIAELAILSNDPISIRETLNRHRMSFSVYVPLIPNIEKWFHRNAIEELAYLRWRIESLDCKKTKTLAKASFSKSILKASFQDEETRYARRSREVEEGEVISLFAGNLASALKKVRSLSSLLQFREANFKTLDLREGIVGLADNAIAQNSIDLIVASPPYPNCNDYHLYHRFRLFWLGYDPRDFGKREIGSHLRHQRETTAFSSYLDEMTLALKNMKQALRPGRYAALVLGDAVFHGEIYETASDVAKLAEKIGFEYVGTVQRTVHKTKRSFVAPGRRARSEDLLILRKPVEQTKISLLSPPYKLWQYEILLRKKEIETLLDCRLCDDKSGNFTACLSALSIDKIRRLTFTHGFYSPDLHRDSTWQAVLENGDAFITKSRRKDPRYVTHGIHEYKGKFYPQLAKSLFNLAGLQHEQTVLDPFCGSGTVLLESYLNGLKCVGFDMNPLAVKISRAKLSILEVDPYLRDRLLAKFQERLDYMESDIKWISAFSNNLHDEILSWFPKLVIGKLGWLLKEISYIPDARVREFLEVVVSSVVRQVSQQDPRDLRIRRRAEPIKDAPVRELFEERLKEQRKRLHHFAERCNRSPYRFNKSVAMLGDSREIANFKRGGLLPSSVDAVVTSPPYATALPYIDTDRLSILLFFGFESNKRSVLEESITGSREIKKKAKSEIDEKIDSEDWGVIASPTARKLVTEIRRRNLNSDGGFRKQNMAALLYRYFLDMSVVIANLNAVMQPDASAFFVIGDTRTEAGDKVIAIKSGQVLAETGEILGWDLVDTIPITVTTEDRPHSKNSITENDIVWFKKKAT</sequence>
<dbReference type="PANTHER" id="PTHR13370:SF3">
    <property type="entry name" value="TRNA (GUANINE(10)-N2)-METHYLTRANSFERASE HOMOLOG"/>
    <property type="match status" value="1"/>
</dbReference>
<proteinExistence type="predicted"/>
<name>A0A533Q6J0_9BACT</name>
<evidence type="ECO:0000313" key="4">
    <source>
        <dbReference type="EMBL" id="TLD40223.1"/>
    </source>
</evidence>
<evidence type="ECO:0000259" key="3">
    <source>
        <dbReference type="Pfam" id="PF01555"/>
    </source>
</evidence>
<dbReference type="GO" id="GO:0003677">
    <property type="term" value="F:DNA binding"/>
    <property type="evidence" value="ECO:0007669"/>
    <property type="project" value="InterPro"/>
</dbReference>
<accession>A0A533Q6J0</accession>
<dbReference type="EMBL" id="SULG01000119">
    <property type="protein sequence ID" value="TLD40223.1"/>
    <property type="molecule type" value="Genomic_DNA"/>
</dbReference>
<dbReference type="GO" id="GO:0032259">
    <property type="term" value="P:methylation"/>
    <property type="evidence" value="ECO:0007669"/>
    <property type="project" value="UniProtKB-KW"/>
</dbReference>
<dbReference type="GO" id="GO:0005737">
    <property type="term" value="C:cytoplasm"/>
    <property type="evidence" value="ECO:0007669"/>
    <property type="project" value="TreeGrafter"/>
</dbReference>
<dbReference type="PRINTS" id="PR00508">
    <property type="entry name" value="S21N4MTFRASE"/>
</dbReference>
<organism evidence="4 5">
    <name type="scientific">Candidatus Jettenia ecosi</name>
    <dbReference type="NCBI Taxonomy" id="2494326"/>
    <lineage>
        <taxon>Bacteria</taxon>
        <taxon>Pseudomonadati</taxon>
        <taxon>Planctomycetota</taxon>
        <taxon>Candidatus Brocadiia</taxon>
        <taxon>Candidatus Brocadiales</taxon>
        <taxon>Candidatus Brocadiaceae</taxon>
        <taxon>Candidatus Jettenia</taxon>
    </lineage>
</organism>